<evidence type="ECO:0000256" key="2">
    <source>
        <dbReference type="SAM" id="Phobius"/>
    </source>
</evidence>
<feature type="region of interest" description="Disordered" evidence="1">
    <location>
        <begin position="30"/>
        <end position="55"/>
    </location>
</feature>
<name>A0A0G1NKS0_9BACT</name>
<keyword evidence="2" id="KW-0812">Transmembrane</keyword>
<proteinExistence type="predicted"/>
<keyword evidence="2" id="KW-0472">Membrane</keyword>
<dbReference type="EMBL" id="LCLS01000024">
    <property type="protein sequence ID" value="KKU20942.1"/>
    <property type="molecule type" value="Genomic_DNA"/>
</dbReference>
<reference evidence="3 4" key="1">
    <citation type="journal article" date="2015" name="Nature">
        <title>rRNA introns, odd ribosomes, and small enigmatic genomes across a large radiation of phyla.</title>
        <authorList>
            <person name="Brown C.T."/>
            <person name="Hug L.A."/>
            <person name="Thomas B.C."/>
            <person name="Sharon I."/>
            <person name="Castelle C.J."/>
            <person name="Singh A."/>
            <person name="Wilkins M.J."/>
            <person name="Williams K.H."/>
            <person name="Banfield J.F."/>
        </authorList>
    </citation>
    <scope>NUCLEOTIDE SEQUENCE [LARGE SCALE GENOMIC DNA]</scope>
</reference>
<keyword evidence="2" id="KW-1133">Transmembrane helix</keyword>
<gene>
    <name evidence="3" type="ORF">UX31_C0024G0011</name>
</gene>
<evidence type="ECO:0000313" key="3">
    <source>
        <dbReference type="EMBL" id="KKU20942.1"/>
    </source>
</evidence>
<protein>
    <recommendedName>
        <fullName evidence="5">LTD domain-containing protein</fullName>
    </recommendedName>
</protein>
<feature type="transmembrane region" description="Helical" evidence="2">
    <location>
        <begin position="6"/>
        <end position="24"/>
    </location>
</feature>
<organism evidence="3 4">
    <name type="scientific">Candidatus Nomurabacteria bacterium GW2011_GWA1_46_11</name>
    <dbReference type="NCBI Taxonomy" id="1618732"/>
    <lineage>
        <taxon>Bacteria</taxon>
        <taxon>Candidatus Nomuraibacteriota</taxon>
    </lineage>
</organism>
<evidence type="ECO:0000313" key="4">
    <source>
        <dbReference type="Proteomes" id="UP000034107"/>
    </source>
</evidence>
<accession>A0A0G1NKS0</accession>
<evidence type="ECO:0008006" key="5">
    <source>
        <dbReference type="Google" id="ProtNLM"/>
    </source>
</evidence>
<feature type="compositionally biased region" description="Low complexity" evidence="1">
    <location>
        <begin position="31"/>
        <end position="54"/>
    </location>
</feature>
<dbReference type="AlphaFoldDB" id="A0A0G1NKS0"/>
<dbReference type="Proteomes" id="UP000034107">
    <property type="component" value="Unassembled WGS sequence"/>
</dbReference>
<sequence length="303" mass="33347">MKNGNGTLEGIVILAVLLVIILIMPKGAPDSTTAPNSSGNTSSSEGNVTSTNSSYARDISLGTGNAAYVQQPYEEYVTIDNRGREPIDITNWQLKNGKDKRAYDLGGSLKYFPADTATIGQAAIFVSPSGLNKLQNVVLKPSETAIITTGSVGSQLPYKIVSFKENICSGFLEDLPEYRFTPTLARDCLRPEDESGVSGLDTECRRFIERMTSCYTPKFDTRDAEGDICSNCVDGKLLSSSCVAFIKNHFNYGSCIANHANDSNFSGRIWRIFLGKGWEMWAEDYETVELFDQFGRLVDHRSY</sequence>
<evidence type="ECO:0000256" key="1">
    <source>
        <dbReference type="SAM" id="MobiDB-lite"/>
    </source>
</evidence>
<comment type="caution">
    <text evidence="3">The sequence shown here is derived from an EMBL/GenBank/DDBJ whole genome shotgun (WGS) entry which is preliminary data.</text>
</comment>